<comment type="similarity">
    <text evidence="2">Belongs to the DoxX family.</text>
</comment>
<evidence type="ECO:0000256" key="2">
    <source>
        <dbReference type="ARBA" id="ARBA00006679"/>
    </source>
</evidence>
<protein>
    <submittedName>
        <fullName evidence="8">DoxX family protein</fullName>
    </submittedName>
</protein>
<feature type="transmembrane region" description="Helical" evidence="7">
    <location>
        <begin position="70"/>
        <end position="93"/>
    </location>
</feature>
<keyword evidence="5 7" id="KW-1133">Transmembrane helix</keyword>
<keyword evidence="9" id="KW-1185">Reference proteome</keyword>
<dbReference type="InterPro" id="IPR051907">
    <property type="entry name" value="DoxX-like_oxidoreductase"/>
</dbReference>
<name>A0ABX2TDX1_9PROT</name>
<evidence type="ECO:0000256" key="5">
    <source>
        <dbReference type="ARBA" id="ARBA00022989"/>
    </source>
</evidence>
<evidence type="ECO:0000256" key="7">
    <source>
        <dbReference type="SAM" id="Phobius"/>
    </source>
</evidence>
<accession>A0ABX2TDX1</accession>
<comment type="subcellular location">
    <subcellularLocation>
        <location evidence="1">Cell membrane</location>
        <topology evidence="1">Multi-pass membrane protein</topology>
    </subcellularLocation>
</comment>
<dbReference type="Proteomes" id="UP000584642">
    <property type="component" value="Unassembled WGS sequence"/>
</dbReference>
<dbReference type="InterPro" id="IPR032808">
    <property type="entry name" value="DoxX"/>
</dbReference>
<evidence type="ECO:0000256" key="1">
    <source>
        <dbReference type="ARBA" id="ARBA00004651"/>
    </source>
</evidence>
<evidence type="ECO:0000256" key="3">
    <source>
        <dbReference type="ARBA" id="ARBA00022475"/>
    </source>
</evidence>
<evidence type="ECO:0000256" key="4">
    <source>
        <dbReference type="ARBA" id="ARBA00022692"/>
    </source>
</evidence>
<keyword evidence="6 7" id="KW-0472">Membrane</keyword>
<dbReference type="RefSeq" id="WP_180284301.1">
    <property type="nucleotide sequence ID" value="NZ_JABFDB010000019.1"/>
</dbReference>
<dbReference type="PANTHER" id="PTHR33452:SF1">
    <property type="entry name" value="INNER MEMBRANE PROTEIN YPHA-RELATED"/>
    <property type="match status" value="1"/>
</dbReference>
<dbReference type="Pfam" id="PF07681">
    <property type="entry name" value="DoxX"/>
    <property type="match status" value="1"/>
</dbReference>
<reference evidence="8 9" key="1">
    <citation type="submission" date="2020-05" db="EMBL/GenBank/DDBJ databases">
        <title>Azospirillum oleiclasticum sp. nov, a nitrogen-fixing and heavy crude oil-emulsifying bacterium isolated from the crude oil of Yumen Oilfield.</title>
        <authorList>
            <person name="Wu D."/>
            <person name="Cai M."/>
            <person name="Zhang X."/>
        </authorList>
    </citation>
    <scope>NUCLEOTIDE SEQUENCE [LARGE SCALE GENOMIC DNA]</scope>
    <source>
        <strain evidence="8 9">ROY-1-1-2</strain>
    </source>
</reference>
<gene>
    <name evidence="8" type="ORF">HND93_22700</name>
</gene>
<dbReference type="PANTHER" id="PTHR33452">
    <property type="entry name" value="OXIDOREDUCTASE CATD-RELATED"/>
    <property type="match status" value="1"/>
</dbReference>
<organism evidence="8 9">
    <name type="scientific">Azospirillum oleiclasticum</name>
    <dbReference type="NCBI Taxonomy" id="2735135"/>
    <lineage>
        <taxon>Bacteria</taxon>
        <taxon>Pseudomonadati</taxon>
        <taxon>Pseudomonadota</taxon>
        <taxon>Alphaproteobacteria</taxon>
        <taxon>Rhodospirillales</taxon>
        <taxon>Azospirillaceae</taxon>
        <taxon>Azospirillum</taxon>
    </lineage>
</organism>
<dbReference type="EMBL" id="JABFDB010000019">
    <property type="protein sequence ID" value="NYZ22529.1"/>
    <property type="molecule type" value="Genomic_DNA"/>
</dbReference>
<feature type="transmembrane region" description="Helical" evidence="7">
    <location>
        <begin position="128"/>
        <end position="147"/>
    </location>
</feature>
<evidence type="ECO:0000256" key="6">
    <source>
        <dbReference type="ARBA" id="ARBA00023136"/>
    </source>
</evidence>
<proteinExistence type="inferred from homology"/>
<keyword evidence="4 7" id="KW-0812">Transmembrane</keyword>
<sequence length="168" mass="18407">MTPSLSLPPLWRAAALLRATADRLERHAAPLVDLGVRLAMAPIFFRSGLQKMSDWPATVFLFEYEYQVPVLPPVLAAALATATELTMPVLLVLGLGTRLAALPLLVMTLVIQFAVGSINPSFYHPQHYLWMVMLTGLVVRGGGTLSLDHLITRRLFRDHRGASPCPSP</sequence>
<keyword evidence="3" id="KW-1003">Cell membrane</keyword>
<evidence type="ECO:0000313" key="9">
    <source>
        <dbReference type="Proteomes" id="UP000584642"/>
    </source>
</evidence>
<comment type="caution">
    <text evidence="8">The sequence shown here is derived from an EMBL/GenBank/DDBJ whole genome shotgun (WGS) entry which is preliminary data.</text>
</comment>
<feature type="transmembrane region" description="Helical" evidence="7">
    <location>
        <begin position="100"/>
        <end position="122"/>
    </location>
</feature>
<evidence type="ECO:0000313" key="8">
    <source>
        <dbReference type="EMBL" id="NYZ22529.1"/>
    </source>
</evidence>